<accession>A0ABN8MZ25</accession>
<evidence type="ECO:0000313" key="3">
    <source>
        <dbReference type="Proteomes" id="UP001159405"/>
    </source>
</evidence>
<evidence type="ECO:0000256" key="1">
    <source>
        <dbReference type="SAM" id="Coils"/>
    </source>
</evidence>
<dbReference type="PANTHER" id="PTHR31432:SF0">
    <property type="entry name" value="INTRAFLAGELLAR TRANSPORT PROTEIN 74 HOMOLOG"/>
    <property type="match status" value="1"/>
</dbReference>
<dbReference type="EMBL" id="CALNXK010000004">
    <property type="protein sequence ID" value="CAH3036248.1"/>
    <property type="molecule type" value="Genomic_DNA"/>
</dbReference>
<feature type="coiled-coil region" evidence="1">
    <location>
        <begin position="359"/>
        <end position="417"/>
    </location>
</feature>
<feature type="coiled-coil region" evidence="1">
    <location>
        <begin position="11"/>
        <end position="300"/>
    </location>
</feature>
<comment type="caution">
    <text evidence="2">The sequence shown here is derived from an EMBL/GenBank/DDBJ whole genome shotgun (WGS) entry which is preliminary data.</text>
</comment>
<proteinExistence type="predicted"/>
<dbReference type="Proteomes" id="UP001159405">
    <property type="component" value="Unassembled WGS sequence"/>
</dbReference>
<keyword evidence="1" id="KW-0175">Coiled coil</keyword>
<keyword evidence="3" id="KW-1185">Reference proteome</keyword>
<gene>
    <name evidence="2" type="ORF">PLOB_00030864</name>
</gene>
<reference evidence="2 3" key="1">
    <citation type="submission" date="2022-05" db="EMBL/GenBank/DDBJ databases">
        <authorList>
            <consortium name="Genoscope - CEA"/>
            <person name="William W."/>
        </authorList>
    </citation>
    <scope>NUCLEOTIDE SEQUENCE [LARGE SCALE GENOMIC DNA]</scope>
</reference>
<evidence type="ECO:0000313" key="2">
    <source>
        <dbReference type="EMBL" id="CAH3036248.1"/>
    </source>
</evidence>
<name>A0ABN8MZ25_9CNID</name>
<sequence>MVYFFIFRAKMIDLAAEISKLQKEVDSFNQENATFLTYEKRAEGLANEIKELQGQLADYNMLLDKINTDTEMDDIIQDYNALKMQNEREQNSIDELFTQRRDKEHQIKQLELELDQERRMAESLVEDMPPDQRAKYAKLKNVNNSLQSDLERKQQELDALTTRIQNLEDEVSSSHIKQEAVTLYEKLNELGEKKQSLLDEMEKENKGTPAEERERLLKQVKEDNQEIASMERKTAELREKIETLNGEIQQLDMDLEEHQGERNVKYKELKKREETMDDFLDTFEEVKANEQTRKQQLENTVVNILEHISRGMVRTKHMPSPAELQRMKDDLNFKETEMHKSQSTAASLGSEHTRLQMDLEKVEQLETKITTELESLKERISTMTQELETYSDLDTLREQSEEKKRRLYEEKKVLSSRKETFKQHVQRLSSFYDATRSKLMENETHSQLGNLERKWQHHEQNNFVMKECILLCVLNIVTHIIGAGNLRAVIGLYNDYSFYYTKDTPLTS</sequence>
<protein>
    <submittedName>
        <fullName evidence="2">Uncharacterized protein</fullName>
    </submittedName>
</protein>
<dbReference type="InterPro" id="IPR029602">
    <property type="entry name" value="IFT74"/>
</dbReference>
<dbReference type="PANTHER" id="PTHR31432">
    <property type="entry name" value="INTRAFLAGELLAR TRANSPORT PROTEIN 74 HOMOLOG"/>
    <property type="match status" value="1"/>
</dbReference>
<organism evidence="2 3">
    <name type="scientific">Porites lobata</name>
    <dbReference type="NCBI Taxonomy" id="104759"/>
    <lineage>
        <taxon>Eukaryota</taxon>
        <taxon>Metazoa</taxon>
        <taxon>Cnidaria</taxon>
        <taxon>Anthozoa</taxon>
        <taxon>Hexacorallia</taxon>
        <taxon>Scleractinia</taxon>
        <taxon>Fungiina</taxon>
        <taxon>Poritidae</taxon>
        <taxon>Porites</taxon>
    </lineage>
</organism>
<dbReference type="Gene3D" id="1.10.287.1490">
    <property type="match status" value="1"/>
</dbReference>